<keyword evidence="3" id="KW-1185">Reference proteome</keyword>
<reference evidence="2 3" key="1">
    <citation type="submission" date="2024-11" db="EMBL/GenBank/DDBJ databases">
        <title>A near-complete genome assembly of Cinchona calisaya.</title>
        <authorList>
            <person name="Lian D.C."/>
            <person name="Zhao X.W."/>
            <person name="Wei L."/>
        </authorList>
    </citation>
    <scope>NUCLEOTIDE SEQUENCE [LARGE SCALE GENOMIC DNA]</scope>
    <source>
        <tissue evidence="2">Nenye</tissue>
    </source>
</reference>
<name>A0ABD2XV51_9GENT</name>
<proteinExistence type="predicted"/>
<dbReference type="Proteomes" id="UP001630127">
    <property type="component" value="Unassembled WGS sequence"/>
</dbReference>
<evidence type="ECO:0000313" key="3">
    <source>
        <dbReference type="Proteomes" id="UP001630127"/>
    </source>
</evidence>
<dbReference type="AlphaFoldDB" id="A0ABD2XV51"/>
<organism evidence="2 3">
    <name type="scientific">Cinchona calisaya</name>
    <dbReference type="NCBI Taxonomy" id="153742"/>
    <lineage>
        <taxon>Eukaryota</taxon>
        <taxon>Viridiplantae</taxon>
        <taxon>Streptophyta</taxon>
        <taxon>Embryophyta</taxon>
        <taxon>Tracheophyta</taxon>
        <taxon>Spermatophyta</taxon>
        <taxon>Magnoliopsida</taxon>
        <taxon>eudicotyledons</taxon>
        <taxon>Gunneridae</taxon>
        <taxon>Pentapetalae</taxon>
        <taxon>asterids</taxon>
        <taxon>lamiids</taxon>
        <taxon>Gentianales</taxon>
        <taxon>Rubiaceae</taxon>
        <taxon>Cinchonoideae</taxon>
        <taxon>Cinchoneae</taxon>
        <taxon>Cinchona</taxon>
    </lineage>
</organism>
<dbReference type="Pfam" id="PF03178">
    <property type="entry name" value="CPSF_A"/>
    <property type="match status" value="1"/>
</dbReference>
<sequence>MTLRKVIQGVGGLSHEQWRSFHNMAEMVESKNFLDGDLIQSFLSLSGHGMEEISKAMNVPVEKLEERVKELRRFLSRAR</sequence>
<comment type="caution">
    <text evidence="2">The sequence shown here is derived from an EMBL/GenBank/DDBJ whole genome shotgun (WGS) entry which is preliminary data.</text>
</comment>
<accession>A0ABD2XV51</accession>
<evidence type="ECO:0000259" key="1">
    <source>
        <dbReference type="Pfam" id="PF03178"/>
    </source>
</evidence>
<feature type="domain" description="RSE1/DDB1/CPSF1 C-terminal" evidence="1">
    <location>
        <begin position="1"/>
        <end position="43"/>
    </location>
</feature>
<gene>
    <name evidence="2" type="ORF">ACH5RR_040861</name>
</gene>
<protein>
    <recommendedName>
        <fullName evidence="1">RSE1/DDB1/CPSF1 C-terminal domain-containing protein</fullName>
    </recommendedName>
</protein>
<dbReference type="PANTHER" id="PTHR10644">
    <property type="entry name" value="DNA REPAIR/RNA PROCESSING CPSF FAMILY"/>
    <property type="match status" value="1"/>
</dbReference>
<dbReference type="EMBL" id="JBJUIK010000017">
    <property type="protein sequence ID" value="KAL3498129.1"/>
    <property type="molecule type" value="Genomic_DNA"/>
</dbReference>
<evidence type="ECO:0000313" key="2">
    <source>
        <dbReference type="EMBL" id="KAL3498129.1"/>
    </source>
</evidence>
<dbReference type="InterPro" id="IPR050358">
    <property type="entry name" value="RSE1/DDB1/CFT1"/>
</dbReference>
<dbReference type="InterPro" id="IPR004871">
    <property type="entry name" value="RSE1/DDB1/CPSF1_C"/>
</dbReference>
<dbReference type="Gene3D" id="1.10.150.910">
    <property type="match status" value="1"/>
</dbReference>